<evidence type="ECO:0000256" key="3">
    <source>
        <dbReference type="PROSITE-ProRule" id="PRU00284"/>
    </source>
</evidence>
<dbReference type="InterPro" id="IPR004089">
    <property type="entry name" value="MCPsignal_dom"/>
</dbReference>
<feature type="transmembrane region" description="Helical" evidence="4">
    <location>
        <begin position="15"/>
        <end position="33"/>
    </location>
</feature>
<dbReference type="Proteomes" id="UP000252357">
    <property type="component" value="Unassembled WGS sequence"/>
</dbReference>
<dbReference type="SMART" id="SM00283">
    <property type="entry name" value="MA"/>
    <property type="match status" value="1"/>
</dbReference>
<dbReference type="EMBL" id="QPGB01000008">
    <property type="protein sequence ID" value="RCS56448.1"/>
    <property type="molecule type" value="Genomic_DNA"/>
</dbReference>
<dbReference type="Pfam" id="PF00015">
    <property type="entry name" value="MCPsignal"/>
    <property type="match status" value="1"/>
</dbReference>
<dbReference type="PANTHER" id="PTHR32089:SF120">
    <property type="entry name" value="METHYL-ACCEPTING CHEMOTAXIS PROTEIN TLPQ"/>
    <property type="match status" value="1"/>
</dbReference>
<dbReference type="AlphaFoldDB" id="A0A368KYB8"/>
<dbReference type="PANTHER" id="PTHR32089">
    <property type="entry name" value="METHYL-ACCEPTING CHEMOTAXIS PROTEIN MCPB"/>
    <property type="match status" value="1"/>
</dbReference>
<feature type="domain" description="Methyl-accepting transducer" evidence="5">
    <location>
        <begin position="132"/>
        <end position="335"/>
    </location>
</feature>
<keyword evidence="4" id="KW-0472">Membrane</keyword>
<keyword evidence="7" id="KW-1185">Reference proteome</keyword>
<gene>
    <name evidence="6" type="ORF">DU000_12395</name>
</gene>
<accession>A0A368KYB8</accession>
<evidence type="ECO:0000256" key="1">
    <source>
        <dbReference type="ARBA" id="ARBA00023224"/>
    </source>
</evidence>
<evidence type="ECO:0000256" key="2">
    <source>
        <dbReference type="ARBA" id="ARBA00029447"/>
    </source>
</evidence>
<evidence type="ECO:0000313" key="7">
    <source>
        <dbReference type="Proteomes" id="UP000252357"/>
    </source>
</evidence>
<evidence type="ECO:0000313" key="6">
    <source>
        <dbReference type="EMBL" id="RCS56448.1"/>
    </source>
</evidence>
<comment type="similarity">
    <text evidence="2">Belongs to the methyl-accepting chemotaxis (MCP) protein family.</text>
</comment>
<dbReference type="InterPro" id="IPR004090">
    <property type="entry name" value="Chemotax_Me-accpt_rcpt"/>
</dbReference>
<dbReference type="GO" id="GO:0016020">
    <property type="term" value="C:membrane"/>
    <property type="evidence" value="ECO:0007669"/>
    <property type="project" value="InterPro"/>
</dbReference>
<dbReference type="GO" id="GO:0006935">
    <property type="term" value="P:chemotaxis"/>
    <property type="evidence" value="ECO:0007669"/>
    <property type="project" value="InterPro"/>
</dbReference>
<dbReference type="Gene3D" id="1.10.287.950">
    <property type="entry name" value="Methyl-accepting chemotaxis protein"/>
    <property type="match status" value="1"/>
</dbReference>
<sequence>MELDGMRKAISRKMMIVLALGVSSLGLFAGLIAMGMSAVWSGALLLSAITMAWLLMLWREQPAEETGQIQRAETYVAEQLARTKETLVEYQSEFSGQFSHSDDEIHRLQKILGDAIDRLIPSFHKMFEISNEQRRLALEIAQGAVQQTADNMTTGLSFEQFIQETTSLLKAFVDSTIENSKSAMGLVQQMDSVKDQVAKTLKVLKEIESISKQTNLLALNAAIEAARAGEAGRGFAVVADEVRSLSQRTNQFSQQIRTDITSIHNSIHDAEAVINKLASHDMVSAFQSKQKAEETMSEIQSVNARIARGADQIRDMAQEMGGYVNQAITSLQFQDMASQLLAHISKRIEAMRMMAGSLSELAPVPTDLTAALDTKQPAGDDLEEAAAELLGQLKSMQANTNKTTVAQSSMKSGDVELF</sequence>
<proteinExistence type="inferred from homology"/>
<protein>
    <recommendedName>
        <fullName evidence="5">Methyl-accepting transducer domain-containing protein</fullName>
    </recommendedName>
</protein>
<dbReference type="PROSITE" id="PS50111">
    <property type="entry name" value="CHEMOTAXIS_TRANSDUC_2"/>
    <property type="match status" value="1"/>
</dbReference>
<name>A0A368KYB8_9BURK</name>
<keyword evidence="4" id="KW-1133">Transmembrane helix</keyword>
<evidence type="ECO:0000259" key="5">
    <source>
        <dbReference type="PROSITE" id="PS50111"/>
    </source>
</evidence>
<organism evidence="6 7">
    <name type="scientific">Parvibium lacunae</name>
    <dbReference type="NCBI Taxonomy" id="1888893"/>
    <lineage>
        <taxon>Bacteria</taxon>
        <taxon>Pseudomonadati</taxon>
        <taxon>Pseudomonadota</taxon>
        <taxon>Betaproteobacteria</taxon>
        <taxon>Burkholderiales</taxon>
        <taxon>Alcaligenaceae</taxon>
        <taxon>Parvibium</taxon>
    </lineage>
</organism>
<evidence type="ECO:0000256" key="4">
    <source>
        <dbReference type="SAM" id="Phobius"/>
    </source>
</evidence>
<dbReference type="SUPFAM" id="SSF58104">
    <property type="entry name" value="Methyl-accepting chemotaxis protein (MCP) signaling domain"/>
    <property type="match status" value="1"/>
</dbReference>
<reference evidence="6 7" key="1">
    <citation type="journal article" date="2018" name="Int. J. Syst. Evol. Microbiol.">
        <title>Parvibium lacunae gen. nov., sp. nov., a new member of the family Alcaligenaceae isolated from a freshwater pond.</title>
        <authorList>
            <person name="Chen W.M."/>
            <person name="Xie P.B."/>
            <person name="Hsu M.Y."/>
            <person name="Sheu S.Y."/>
        </authorList>
    </citation>
    <scope>NUCLEOTIDE SEQUENCE [LARGE SCALE GENOMIC DNA]</scope>
    <source>
        <strain evidence="6 7">KMB9</strain>
    </source>
</reference>
<dbReference type="GO" id="GO:0004888">
    <property type="term" value="F:transmembrane signaling receptor activity"/>
    <property type="evidence" value="ECO:0007669"/>
    <property type="project" value="InterPro"/>
</dbReference>
<keyword evidence="1 3" id="KW-0807">Transducer</keyword>
<keyword evidence="4" id="KW-0812">Transmembrane</keyword>
<comment type="caution">
    <text evidence="6">The sequence shown here is derived from an EMBL/GenBank/DDBJ whole genome shotgun (WGS) entry which is preliminary data.</text>
</comment>
<dbReference type="PRINTS" id="PR00260">
    <property type="entry name" value="CHEMTRNSDUCR"/>
</dbReference>
<dbReference type="GO" id="GO:0007165">
    <property type="term" value="P:signal transduction"/>
    <property type="evidence" value="ECO:0007669"/>
    <property type="project" value="UniProtKB-KW"/>
</dbReference>